<dbReference type="PANTHER" id="PTHR42760:SF115">
    <property type="entry name" value="3-OXOACYL-[ACYL-CARRIER-PROTEIN] REDUCTASE FABG"/>
    <property type="match status" value="1"/>
</dbReference>
<dbReference type="InterPro" id="IPR002347">
    <property type="entry name" value="SDR_fam"/>
</dbReference>
<dbReference type="FunFam" id="3.40.50.720:FF:000240">
    <property type="entry name" value="SDR family oxidoreductase"/>
    <property type="match status" value="1"/>
</dbReference>
<dbReference type="Pfam" id="PF00106">
    <property type="entry name" value="adh_short"/>
    <property type="match status" value="1"/>
</dbReference>
<dbReference type="EMBL" id="DVHK01000050">
    <property type="protein sequence ID" value="HIR66804.1"/>
    <property type="molecule type" value="Genomic_DNA"/>
</dbReference>
<dbReference type="PRINTS" id="PR00080">
    <property type="entry name" value="SDRFAMILY"/>
</dbReference>
<dbReference type="GO" id="GO:0005975">
    <property type="term" value="P:carbohydrate metabolic process"/>
    <property type="evidence" value="ECO:0007669"/>
    <property type="project" value="UniProtKB-ARBA"/>
</dbReference>
<keyword evidence="2" id="KW-0560">Oxidoreductase</keyword>
<sequence>MKEYELPISADLKGKVAVVTGGGGVICSELSMALAAAGARVAVLDRTIEKAEEVAKQITAAGGEARGYYADVLDAKVLEDCRSKVNAELGPCDILINGAGGNNPRAQTDKEYFEPGDERAENLKTFFNLSQSGIEFVFNLNYLGTLIPTQVFAKDMIGRKGCCILNISSMNAFTPLTKIPAYSAAKAAVSNFTQWLAVHFSKEGIRVNAIAPGFFSTAQNKSLLWNEDGTPTPRTGKIIAGTPMGRFGEVSELVGPTLFLVSEKAASFITGVVLPIDGGFSAYSGV</sequence>
<organism evidence="4 5">
    <name type="scientific">Candidatus Coproplasma avicola</name>
    <dbReference type="NCBI Taxonomy" id="2840744"/>
    <lineage>
        <taxon>Bacteria</taxon>
        <taxon>Bacillati</taxon>
        <taxon>Bacillota</taxon>
        <taxon>Clostridia</taxon>
        <taxon>Eubacteriales</taxon>
        <taxon>Candidatus Coproplasma</taxon>
    </lineage>
</organism>
<gene>
    <name evidence="4" type="ORF">IAB94_02005</name>
</gene>
<dbReference type="PROSITE" id="PS00061">
    <property type="entry name" value="ADH_SHORT"/>
    <property type="match status" value="1"/>
</dbReference>
<dbReference type="Gene3D" id="3.40.50.720">
    <property type="entry name" value="NAD(P)-binding Rossmann-like Domain"/>
    <property type="match status" value="1"/>
</dbReference>
<reference evidence="4" key="2">
    <citation type="journal article" date="2021" name="PeerJ">
        <title>Extensive microbial diversity within the chicken gut microbiome revealed by metagenomics and culture.</title>
        <authorList>
            <person name="Gilroy R."/>
            <person name="Ravi A."/>
            <person name="Getino M."/>
            <person name="Pursley I."/>
            <person name="Horton D.L."/>
            <person name="Alikhan N.F."/>
            <person name="Baker D."/>
            <person name="Gharbi K."/>
            <person name="Hall N."/>
            <person name="Watson M."/>
            <person name="Adriaenssens E.M."/>
            <person name="Foster-Nyarko E."/>
            <person name="Jarju S."/>
            <person name="Secka A."/>
            <person name="Antonio M."/>
            <person name="Oren A."/>
            <person name="Chaudhuri R.R."/>
            <person name="La Ragione R."/>
            <person name="Hildebrand F."/>
            <person name="Pallen M.J."/>
        </authorList>
    </citation>
    <scope>NUCLEOTIDE SEQUENCE</scope>
    <source>
        <strain evidence="4">ChiW16-3235</strain>
    </source>
</reference>
<dbReference type="PANTHER" id="PTHR42760">
    <property type="entry name" value="SHORT-CHAIN DEHYDROGENASES/REDUCTASES FAMILY MEMBER"/>
    <property type="match status" value="1"/>
</dbReference>
<comment type="caution">
    <text evidence="4">The sequence shown here is derived from an EMBL/GenBank/DDBJ whole genome shotgun (WGS) entry which is preliminary data.</text>
</comment>
<evidence type="ECO:0000256" key="2">
    <source>
        <dbReference type="ARBA" id="ARBA00023002"/>
    </source>
</evidence>
<dbReference type="InterPro" id="IPR036291">
    <property type="entry name" value="NAD(P)-bd_dom_sf"/>
</dbReference>
<reference evidence="4" key="1">
    <citation type="submission" date="2020-10" db="EMBL/GenBank/DDBJ databases">
        <authorList>
            <person name="Gilroy R."/>
        </authorList>
    </citation>
    <scope>NUCLEOTIDE SEQUENCE</scope>
    <source>
        <strain evidence="4">ChiW16-3235</strain>
    </source>
</reference>
<accession>A0A9D1E5W8</accession>
<dbReference type="PRINTS" id="PR00081">
    <property type="entry name" value="GDHRDH"/>
</dbReference>
<dbReference type="GO" id="GO:0016616">
    <property type="term" value="F:oxidoreductase activity, acting on the CH-OH group of donors, NAD or NADP as acceptor"/>
    <property type="evidence" value="ECO:0007669"/>
    <property type="project" value="TreeGrafter"/>
</dbReference>
<evidence type="ECO:0000313" key="5">
    <source>
        <dbReference type="Proteomes" id="UP000823913"/>
    </source>
</evidence>
<comment type="similarity">
    <text evidence="1 3">Belongs to the short-chain dehydrogenases/reductases (SDR) family.</text>
</comment>
<proteinExistence type="inferred from homology"/>
<dbReference type="NCBIfam" id="NF006132">
    <property type="entry name" value="PRK08277.1"/>
    <property type="match status" value="1"/>
</dbReference>
<dbReference type="AlphaFoldDB" id="A0A9D1E5W8"/>
<dbReference type="SUPFAM" id="SSF51735">
    <property type="entry name" value="NAD(P)-binding Rossmann-fold domains"/>
    <property type="match status" value="1"/>
</dbReference>
<evidence type="ECO:0000313" key="4">
    <source>
        <dbReference type="EMBL" id="HIR66804.1"/>
    </source>
</evidence>
<protein>
    <submittedName>
        <fullName evidence="4">SDR family oxidoreductase</fullName>
    </submittedName>
</protein>
<dbReference type="InterPro" id="IPR020904">
    <property type="entry name" value="Sc_DH/Rdtase_CS"/>
</dbReference>
<evidence type="ECO:0000256" key="1">
    <source>
        <dbReference type="ARBA" id="ARBA00006484"/>
    </source>
</evidence>
<dbReference type="Proteomes" id="UP000823913">
    <property type="component" value="Unassembled WGS sequence"/>
</dbReference>
<name>A0A9D1E5W8_9FIRM</name>
<evidence type="ECO:0000256" key="3">
    <source>
        <dbReference type="RuleBase" id="RU000363"/>
    </source>
</evidence>